<reference evidence="1" key="1">
    <citation type="journal article" date="2014" name="Int. J. Syst. Evol. Microbiol.">
        <title>Complete genome sequence of Corynebacterium casei LMG S-19264T (=DSM 44701T), isolated from a smear-ripened cheese.</title>
        <authorList>
            <consortium name="US DOE Joint Genome Institute (JGI-PGF)"/>
            <person name="Walter F."/>
            <person name="Albersmeier A."/>
            <person name="Kalinowski J."/>
            <person name="Ruckert C."/>
        </authorList>
    </citation>
    <scope>NUCLEOTIDE SEQUENCE</scope>
    <source>
        <strain evidence="1">CGMCC 4.7430</strain>
    </source>
</reference>
<comment type="caution">
    <text evidence="1">The sequence shown here is derived from an EMBL/GenBank/DDBJ whole genome shotgun (WGS) entry which is preliminary data.</text>
</comment>
<reference evidence="1" key="2">
    <citation type="submission" date="2020-09" db="EMBL/GenBank/DDBJ databases">
        <authorList>
            <person name="Sun Q."/>
            <person name="Zhou Y."/>
        </authorList>
    </citation>
    <scope>NUCLEOTIDE SEQUENCE</scope>
    <source>
        <strain evidence="1">CGMCC 4.7430</strain>
    </source>
</reference>
<evidence type="ECO:0000313" key="2">
    <source>
        <dbReference type="Proteomes" id="UP000660745"/>
    </source>
</evidence>
<organism evidence="1 2">
    <name type="scientific">Nonomuraea glycinis</name>
    <dbReference type="NCBI Taxonomy" id="2047744"/>
    <lineage>
        <taxon>Bacteria</taxon>
        <taxon>Bacillati</taxon>
        <taxon>Actinomycetota</taxon>
        <taxon>Actinomycetes</taxon>
        <taxon>Streptosporangiales</taxon>
        <taxon>Streptosporangiaceae</taxon>
        <taxon>Nonomuraea</taxon>
    </lineage>
</organism>
<keyword evidence="2" id="KW-1185">Reference proteome</keyword>
<accession>A0A918E5Q8</accession>
<sequence length="114" mass="11898">MGTVEHVVALVVAGQVVRCGLEVPATFVLDLADVLEWRGCRGWTRAATRMPVGQPSAKVSGPVRSVTNAPARISPSGVIAADQVSAGTLVIAMWTGSVTSKPTLKRQSWPFSAA</sequence>
<dbReference type="EMBL" id="BMNK01000004">
    <property type="protein sequence ID" value="GGP06580.1"/>
    <property type="molecule type" value="Genomic_DNA"/>
</dbReference>
<dbReference type="AlphaFoldDB" id="A0A918E5Q8"/>
<dbReference type="Proteomes" id="UP000660745">
    <property type="component" value="Unassembled WGS sequence"/>
</dbReference>
<proteinExistence type="predicted"/>
<gene>
    <name evidence="1" type="ORF">GCM10012278_30770</name>
</gene>
<evidence type="ECO:0000313" key="1">
    <source>
        <dbReference type="EMBL" id="GGP06580.1"/>
    </source>
</evidence>
<name>A0A918E5Q8_9ACTN</name>
<protein>
    <submittedName>
        <fullName evidence="1">Uncharacterized protein</fullName>
    </submittedName>
</protein>